<dbReference type="EMBL" id="LJCO01000077">
    <property type="protein sequence ID" value="KPV42409.1"/>
    <property type="molecule type" value="Genomic_DNA"/>
</dbReference>
<dbReference type="RefSeq" id="WP_054970476.1">
    <property type="nucleotide sequence ID" value="NZ_LJCO01000077.1"/>
</dbReference>
<evidence type="ECO:0000259" key="1">
    <source>
        <dbReference type="Pfam" id="PF01979"/>
    </source>
</evidence>
<dbReference type="InterPro" id="IPR051781">
    <property type="entry name" value="Metallo-dep_Hydrolase"/>
</dbReference>
<dbReference type="AlphaFoldDB" id="A0A0P9EI42"/>
<dbReference type="STRING" id="471514.AN477_17535"/>
<dbReference type="SUPFAM" id="SSF51338">
    <property type="entry name" value="Composite domain of metallo-dependent hydrolases"/>
    <property type="match status" value="1"/>
</dbReference>
<protein>
    <submittedName>
        <fullName evidence="2">Aryldialkylphosphatase</fullName>
    </submittedName>
</protein>
<dbReference type="PANTHER" id="PTHR43135:SF3">
    <property type="entry name" value="ALPHA-D-RIBOSE 1-METHYLPHOSPHONATE 5-TRIPHOSPHATE DIPHOSPHATASE"/>
    <property type="match status" value="1"/>
</dbReference>
<accession>A0A0P9EI42</accession>
<reference evidence="2 3" key="1">
    <citation type="submission" date="2015-09" db="EMBL/GenBank/DDBJ databases">
        <title>Draft genome sequence of Alicyclobacillus ferrooxydans DSM 22381.</title>
        <authorList>
            <person name="Hemp J."/>
        </authorList>
    </citation>
    <scope>NUCLEOTIDE SEQUENCE [LARGE SCALE GENOMIC DNA]</scope>
    <source>
        <strain evidence="2 3">TC-34</strain>
    </source>
</reference>
<dbReference type="PANTHER" id="PTHR43135">
    <property type="entry name" value="ALPHA-D-RIBOSE 1-METHYLPHOSPHONATE 5-TRIPHOSPHATE DIPHOSPHATASE"/>
    <property type="match status" value="1"/>
</dbReference>
<dbReference type="Proteomes" id="UP000050482">
    <property type="component" value="Unassembled WGS sequence"/>
</dbReference>
<dbReference type="InterPro" id="IPR011059">
    <property type="entry name" value="Metal-dep_hydrolase_composite"/>
</dbReference>
<dbReference type="InterPro" id="IPR006680">
    <property type="entry name" value="Amidohydro-rel"/>
</dbReference>
<dbReference type="PATRIC" id="fig|471514.4.peg.4970"/>
<dbReference type="InterPro" id="IPR057744">
    <property type="entry name" value="OTAase-like"/>
</dbReference>
<dbReference type="CDD" id="cd01299">
    <property type="entry name" value="Met_dep_hydrolase_A"/>
    <property type="match status" value="1"/>
</dbReference>
<dbReference type="InterPro" id="IPR032466">
    <property type="entry name" value="Metal_Hydrolase"/>
</dbReference>
<dbReference type="Gene3D" id="3.20.20.140">
    <property type="entry name" value="Metal-dependent hydrolases"/>
    <property type="match status" value="1"/>
</dbReference>
<evidence type="ECO:0000313" key="2">
    <source>
        <dbReference type="EMBL" id="KPV42409.1"/>
    </source>
</evidence>
<gene>
    <name evidence="2" type="ORF">AN477_17535</name>
</gene>
<dbReference type="OrthoDB" id="9797498at2"/>
<dbReference type="Gene3D" id="2.30.40.10">
    <property type="entry name" value="Urease, subunit C, domain 1"/>
    <property type="match status" value="1"/>
</dbReference>
<dbReference type="SUPFAM" id="SSF51556">
    <property type="entry name" value="Metallo-dependent hydrolases"/>
    <property type="match status" value="1"/>
</dbReference>
<feature type="domain" description="Amidohydrolase-related" evidence="1">
    <location>
        <begin position="57"/>
        <end position="409"/>
    </location>
</feature>
<sequence length="431" mass="46268">MAKFTLIYNGTLIDGNGGHPVTDGAVLLEDNRIAAVGPLASIQIPDGAERIDAEGGTILPGLIDAHVHMMFEVRKLEAQLADPFSLQFYYAEQYMRRTLDAGITTVRDAGGTDLGVKTAVERGLIEGPRMQISITPLTITGGHGDSWTASGVDLTTPSYPGSPSGVCDGVEQVRQKVREILRSGADIIKVHATGGVLSPTDHPEFTQFSYDELRVMVEEAKFRRGLKVMAHAQGAEGIKNAVRAGIHSIEHGIYLDEEAIQLMLEHGTYLVPTLLAPLSVIEQAEATGSMPEYGVKKARESFEAHRDSIARAYRAGVKIAMGTDAGVMPHGTNLRELGLMCDIGMTPMESIVATTKVAAECMGWLDKVGTLEVGKLADVVVARTNVIEDIRSLENTNNIALVVKDGNVVKDILSTSAKAQADREDEQAQLV</sequence>
<comment type="caution">
    <text evidence="2">The sequence shown here is derived from an EMBL/GenBank/DDBJ whole genome shotgun (WGS) entry which is preliminary data.</text>
</comment>
<evidence type="ECO:0000313" key="3">
    <source>
        <dbReference type="Proteomes" id="UP000050482"/>
    </source>
</evidence>
<organism evidence="2 3">
    <name type="scientific">Alicyclobacillus ferrooxydans</name>
    <dbReference type="NCBI Taxonomy" id="471514"/>
    <lineage>
        <taxon>Bacteria</taxon>
        <taxon>Bacillati</taxon>
        <taxon>Bacillota</taxon>
        <taxon>Bacilli</taxon>
        <taxon>Bacillales</taxon>
        <taxon>Alicyclobacillaceae</taxon>
        <taxon>Alicyclobacillus</taxon>
    </lineage>
</organism>
<keyword evidence="3" id="KW-1185">Reference proteome</keyword>
<dbReference type="GO" id="GO:0016810">
    <property type="term" value="F:hydrolase activity, acting on carbon-nitrogen (but not peptide) bonds"/>
    <property type="evidence" value="ECO:0007669"/>
    <property type="project" value="InterPro"/>
</dbReference>
<dbReference type="Pfam" id="PF01979">
    <property type="entry name" value="Amidohydro_1"/>
    <property type="match status" value="1"/>
</dbReference>
<name>A0A0P9EI42_9BACL</name>
<proteinExistence type="predicted"/>